<dbReference type="PROSITE" id="PS50983">
    <property type="entry name" value="FE_B12_PBP"/>
    <property type="match status" value="1"/>
</dbReference>
<organism evidence="7 8">
    <name type="scientific">Pseudonocardia ammonioxydans</name>
    <dbReference type="NCBI Taxonomy" id="260086"/>
    <lineage>
        <taxon>Bacteria</taxon>
        <taxon>Bacillati</taxon>
        <taxon>Actinomycetota</taxon>
        <taxon>Actinomycetes</taxon>
        <taxon>Pseudonocardiales</taxon>
        <taxon>Pseudonocardiaceae</taxon>
        <taxon>Pseudonocardia</taxon>
    </lineage>
</organism>
<dbReference type="PANTHER" id="PTHR30532">
    <property type="entry name" value="IRON III DICITRATE-BINDING PERIPLASMIC PROTEIN"/>
    <property type="match status" value="1"/>
</dbReference>
<evidence type="ECO:0000313" key="7">
    <source>
        <dbReference type="EMBL" id="SFM71815.1"/>
    </source>
</evidence>
<dbReference type="Gene3D" id="3.40.50.1980">
    <property type="entry name" value="Nitrogenase molybdenum iron protein domain"/>
    <property type="match status" value="2"/>
</dbReference>
<reference evidence="7 8" key="1">
    <citation type="submission" date="2016-10" db="EMBL/GenBank/DDBJ databases">
        <authorList>
            <person name="de Groot N.N."/>
        </authorList>
    </citation>
    <scope>NUCLEOTIDE SEQUENCE [LARGE SCALE GENOMIC DNA]</scope>
    <source>
        <strain evidence="7 8">CGMCC 4.1877</strain>
    </source>
</reference>
<comment type="subcellular location">
    <subcellularLocation>
        <location evidence="1">Cell envelope</location>
    </subcellularLocation>
</comment>
<evidence type="ECO:0000256" key="4">
    <source>
        <dbReference type="ARBA" id="ARBA00022729"/>
    </source>
</evidence>
<keyword evidence="4 5" id="KW-0732">Signal</keyword>
<dbReference type="EMBL" id="FOUY01000002">
    <property type="protein sequence ID" value="SFM71815.1"/>
    <property type="molecule type" value="Genomic_DNA"/>
</dbReference>
<dbReference type="OrthoDB" id="1846031at2"/>
<evidence type="ECO:0000259" key="6">
    <source>
        <dbReference type="PROSITE" id="PS50983"/>
    </source>
</evidence>
<proteinExistence type="inferred from homology"/>
<dbReference type="CDD" id="cd01146">
    <property type="entry name" value="FhuD"/>
    <property type="match status" value="1"/>
</dbReference>
<evidence type="ECO:0000256" key="1">
    <source>
        <dbReference type="ARBA" id="ARBA00004196"/>
    </source>
</evidence>
<evidence type="ECO:0000313" key="8">
    <source>
        <dbReference type="Proteomes" id="UP000199614"/>
    </source>
</evidence>
<evidence type="ECO:0000256" key="3">
    <source>
        <dbReference type="ARBA" id="ARBA00022448"/>
    </source>
</evidence>
<dbReference type="GO" id="GO:0030288">
    <property type="term" value="C:outer membrane-bounded periplasmic space"/>
    <property type="evidence" value="ECO:0007669"/>
    <property type="project" value="TreeGrafter"/>
</dbReference>
<sequence length="327" mass="35069">MPRSLLRTLAAFAVLLLALAGCSTGAEEPPAASGEPAADGQFPVTLNHAFGSTTIEQQPQRVVAIGYNEADFVMALGVQPIAEREFQGDFDWQKRAWLPQPPLGPTPEVLSGAELSVEQIAALQPDLILGVYSFLDRSTYDALSKIAPTVAQPTEDGSNAATWDEQTRITGQALGRTEQADQVITETQKKFDEAKQAHPDFAGKNLKMAFYIEGTPWDFGTDDLRAQLFEGLGFQVRPDSQELSLEQQGQLDGDVIAVMGRTRAEAEADPVFSAIPAVREGRVVYLGGFSTEFAGALGYSSPLSLPYAIDTVAPQLDAALKGQPQGN</sequence>
<protein>
    <submittedName>
        <fullName evidence="7">Iron complex transport system substrate-binding protein</fullName>
    </submittedName>
</protein>
<evidence type="ECO:0000256" key="5">
    <source>
        <dbReference type="SAM" id="SignalP"/>
    </source>
</evidence>
<keyword evidence="3" id="KW-0813">Transport</keyword>
<gene>
    <name evidence="7" type="ORF">SAMN05216207_1002112</name>
</gene>
<accession>A0A1I4T5A2</accession>
<dbReference type="STRING" id="260086.SAMN05216207_1002112"/>
<dbReference type="InterPro" id="IPR002491">
    <property type="entry name" value="ABC_transptr_periplasmic_BD"/>
</dbReference>
<dbReference type="GO" id="GO:1901678">
    <property type="term" value="P:iron coordination entity transport"/>
    <property type="evidence" value="ECO:0007669"/>
    <property type="project" value="UniProtKB-ARBA"/>
</dbReference>
<comment type="similarity">
    <text evidence="2">Belongs to the bacterial solute-binding protein 8 family.</text>
</comment>
<feature type="chain" id="PRO_5011578476" evidence="5">
    <location>
        <begin position="27"/>
        <end position="327"/>
    </location>
</feature>
<dbReference type="Pfam" id="PF01497">
    <property type="entry name" value="Peripla_BP_2"/>
    <property type="match status" value="1"/>
</dbReference>
<name>A0A1I4T5A2_PSUAM</name>
<dbReference type="PROSITE" id="PS51257">
    <property type="entry name" value="PROKAR_LIPOPROTEIN"/>
    <property type="match status" value="1"/>
</dbReference>
<dbReference type="PANTHER" id="PTHR30532:SF24">
    <property type="entry name" value="FERRIC ENTEROBACTIN-BINDING PERIPLASMIC PROTEIN FEPB"/>
    <property type="match status" value="1"/>
</dbReference>
<dbReference type="AlphaFoldDB" id="A0A1I4T5A2"/>
<evidence type="ECO:0000256" key="2">
    <source>
        <dbReference type="ARBA" id="ARBA00008814"/>
    </source>
</evidence>
<dbReference type="InterPro" id="IPR051313">
    <property type="entry name" value="Bact_iron-sidero_bind"/>
</dbReference>
<dbReference type="RefSeq" id="WP_093337468.1">
    <property type="nucleotide sequence ID" value="NZ_FOUY01000002.1"/>
</dbReference>
<dbReference type="SUPFAM" id="SSF53807">
    <property type="entry name" value="Helical backbone' metal receptor"/>
    <property type="match status" value="1"/>
</dbReference>
<feature type="signal peptide" evidence="5">
    <location>
        <begin position="1"/>
        <end position="26"/>
    </location>
</feature>
<feature type="domain" description="Fe/B12 periplasmic-binding" evidence="6">
    <location>
        <begin position="61"/>
        <end position="320"/>
    </location>
</feature>
<dbReference type="Proteomes" id="UP000199614">
    <property type="component" value="Unassembled WGS sequence"/>
</dbReference>
<keyword evidence="8" id="KW-1185">Reference proteome</keyword>